<keyword evidence="6" id="KW-0548">Nucleotidyltransferase</keyword>
<dbReference type="CDD" id="cd01949">
    <property type="entry name" value="GGDEF"/>
    <property type="match status" value="1"/>
</dbReference>
<protein>
    <submittedName>
        <fullName evidence="6">Diguanylate cyclase</fullName>
        <ecNumber evidence="6">2.7.7.65</ecNumber>
    </submittedName>
</protein>
<dbReference type="InterPro" id="IPR001638">
    <property type="entry name" value="Solute-binding_3/MltF_N"/>
</dbReference>
<proteinExistence type="inferred from homology"/>
<evidence type="ECO:0000256" key="1">
    <source>
        <dbReference type="ARBA" id="ARBA00010333"/>
    </source>
</evidence>
<evidence type="ECO:0000259" key="5">
    <source>
        <dbReference type="PROSITE" id="PS50887"/>
    </source>
</evidence>
<accession>A0ABW7IUY3</accession>
<dbReference type="InterPro" id="IPR029787">
    <property type="entry name" value="Nucleotide_cyclase"/>
</dbReference>
<keyword evidence="3" id="KW-0472">Membrane</keyword>
<name>A0ABW7IUY3_9VIBR</name>
<dbReference type="NCBIfam" id="TIGR00254">
    <property type="entry name" value="GGDEF"/>
    <property type="match status" value="1"/>
</dbReference>
<keyword evidence="2 4" id="KW-0732">Signal</keyword>
<dbReference type="Gene3D" id="3.30.70.270">
    <property type="match status" value="1"/>
</dbReference>
<evidence type="ECO:0000256" key="4">
    <source>
        <dbReference type="SAM" id="SignalP"/>
    </source>
</evidence>
<dbReference type="Gene3D" id="3.40.190.10">
    <property type="entry name" value="Periplasmic binding protein-like II"/>
    <property type="match status" value="4"/>
</dbReference>
<evidence type="ECO:0000256" key="2">
    <source>
        <dbReference type="ARBA" id="ARBA00022729"/>
    </source>
</evidence>
<dbReference type="Pfam" id="PF00497">
    <property type="entry name" value="SBP_bac_3"/>
    <property type="match status" value="2"/>
</dbReference>
<dbReference type="Proteomes" id="UP001607151">
    <property type="component" value="Unassembled WGS sequence"/>
</dbReference>
<keyword evidence="7" id="KW-1185">Reference proteome</keyword>
<feature type="signal peptide" evidence="4">
    <location>
        <begin position="1"/>
        <end position="24"/>
    </location>
</feature>
<dbReference type="SMART" id="SM00267">
    <property type="entry name" value="GGDEF"/>
    <property type="match status" value="1"/>
</dbReference>
<dbReference type="Pfam" id="PF00990">
    <property type="entry name" value="GGDEF"/>
    <property type="match status" value="1"/>
</dbReference>
<evidence type="ECO:0000313" key="6">
    <source>
        <dbReference type="EMBL" id="MFH0265459.1"/>
    </source>
</evidence>
<gene>
    <name evidence="6" type="ORF">ACGRQ9_08130</name>
</gene>
<dbReference type="SMART" id="SM00062">
    <property type="entry name" value="PBPb"/>
    <property type="match status" value="2"/>
</dbReference>
<keyword evidence="3" id="KW-1133">Transmembrane helix</keyword>
<dbReference type="EC" id="2.7.7.65" evidence="6"/>
<feature type="domain" description="GGDEF" evidence="5">
    <location>
        <begin position="547"/>
        <end position="668"/>
    </location>
</feature>
<feature type="chain" id="PRO_5047110066" evidence="4">
    <location>
        <begin position="25"/>
        <end position="668"/>
    </location>
</feature>
<comment type="caution">
    <text evidence="6">The sequence shown here is derived from an EMBL/GenBank/DDBJ whole genome shotgun (WGS) entry which is preliminary data.</text>
</comment>
<dbReference type="SUPFAM" id="SSF53850">
    <property type="entry name" value="Periplasmic binding protein-like II"/>
    <property type="match status" value="2"/>
</dbReference>
<feature type="transmembrane region" description="Helical" evidence="3">
    <location>
        <begin position="499"/>
        <end position="520"/>
    </location>
</feature>
<reference evidence="6 7" key="1">
    <citation type="submission" date="2024-10" db="EMBL/GenBank/DDBJ databases">
        <authorList>
            <person name="Yibar A."/>
            <person name="Saticioglu I.B."/>
            <person name="Duman M."/>
            <person name="Ajmi N."/>
            <person name="Gurler F."/>
            <person name="Ay H."/>
            <person name="Onuk E."/>
            <person name="Guler S."/>
            <person name="Romalde J.L."/>
        </authorList>
    </citation>
    <scope>NUCLEOTIDE SEQUENCE [LARGE SCALE GENOMIC DNA]</scope>
    <source>
        <strain evidence="6 7">14-MA-B</strain>
    </source>
</reference>
<dbReference type="PANTHER" id="PTHR35936:SF37">
    <property type="entry name" value="AMINO ACID ABC TRANSPORTER SUBSTRATE-BINDING PROTEIN"/>
    <property type="match status" value="1"/>
</dbReference>
<dbReference type="EMBL" id="JBIHSN010000002">
    <property type="protein sequence ID" value="MFH0265459.1"/>
    <property type="molecule type" value="Genomic_DNA"/>
</dbReference>
<sequence>MVNRLLLALLVGCSFFLSMFPAHVNAENITPHHEKSYQVALVKDDIGSKIVFDELAKHFQLKVNYIYYDQFSGILDALKNNTTDFAPNVTYSQEREKYFDISPPTNMEYTYLYTLPKFSINKSLSKVHSIAVADNLIFEQFLKEHYPQIKVVSFSNYPQALNMLKKGEVDGVIDGISKLKRFLNDGISAQMLNSVLPIQPVGIATGKGQNTALLKAMVDYLHTPEMQKTLRQITEAYQYEYQLGALRKRVARSGVDTTTTLKVKLENLTVLSKYQANGKPQGVAVDVLNKSCKILGFHCEIVSKPGDQWTGMLSDLLNNKIDVLGPMVISNNRKDSMYFSLPFFDTESVVVKRTGYKEGIYKSLSEMVIEKISVVRGDYYDQLLTNLLPGKKLYRMETRQEQIQALKEGKVDYVILNRPNYIQMLVENTADFSTEEDADIGVFQKTPLGFAFPKTDKGQQLAELFSAAQSLIDRSAIIQRYYVQPNWRSILQKEQRTNYIVWSVFTLSIVFMLVVIGFVYRQAITDNLTRLKNRRALYQKYASGIPTRITLVYLDVNKFKVINDTYGHNAGDAVLQQLAELILQHWPGAAFRLGGDEFVLVGELSDRKLQSVLNELQSFTVDIDGQVFIDVTSSCGVSRFREKMMEIDDVLHLADKEMYMAKANFSSQ</sequence>
<dbReference type="InterPro" id="IPR000160">
    <property type="entry name" value="GGDEF_dom"/>
</dbReference>
<dbReference type="InterPro" id="IPR043128">
    <property type="entry name" value="Rev_trsase/Diguanyl_cyclase"/>
</dbReference>
<dbReference type="PANTHER" id="PTHR35936">
    <property type="entry name" value="MEMBRANE-BOUND LYTIC MUREIN TRANSGLYCOSYLASE F"/>
    <property type="match status" value="1"/>
</dbReference>
<dbReference type="GO" id="GO:0052621">
    <property type="term" value="F:diguanylate cyclase activity"/>
    <property type="evidence" value="ECO:0007669"/>
    <property type="project" value="UniProtKB-EC"/>
</dbReference>
<keyword evidence="6" id="KW-0808">Transferase</keyword>
<evidence type="ECO:0000313" key="7">
    <source>
        <dbReference type="Proteomes" id="UP001607151"/>
    </source>
</evidence>
<keyword evidence="3" id="KW-0812">Transmembrane</keyword>
<organism evidence="6 7">
    <name type="scientific">Vibrio rumoiensis</name>
    <dbReference type="NCBI Taxonomy" id="76258"/>
    <lineage>
        <taxon>Bacteria</taxon>
        <taxon>Pseudomonadati</taxon>
        <taxon>Pseudomonadota</taxon>
        <taxon>Gammaproteobacteria</taxon>
        <taxon>Vibrionales</taxon>
        <taxon>Vibrionaceae</taxon>
        <taxon>Vibrio</taxon>
    </lineage>
</organism>
<dbReference type="RefSeq" id="WP_394607674.1">
    <property type="nucleotide sequence ID" value="NZ_JBIHSN010000002.1"/>
</dbReference>
<comment type="similarity">
    <text evidence="1">Belongs to the bacterial solute-binding protein 3 family.</text>
</comment>
<dbReference type="SUPFAM" id="SSF55073">
    <property type="entry name" value="Nucleotide cyclase"/>
    <property type="match status" value="1"/>
</dbReference>
<evidence type="ECO:0000256" key="3">
    <source>
        <dbReference type="SAM" id="Phobius"/>
    </source>
</evidence>
<dbReference type="PROSITE" id="PS50887">
    <property type="entry name" value="GGDEF"/>
    <property type="match status" value="1"/>
</dbReference>